<evidence type="ECO:0000256" key="2">
    <source>
        <dbReference type="ARBA" id="ARBA00022679"/>
    </source>
</evidence>
<keyword evidence="5" id="KW-0378">Hydrolase</keyword>
<dbReference type="EMBL" id="CP036275">
    <property type="protein sequence ID" value="QDU41001.1"/>
    <property type="molecule type" value="Genomic_DNA"/>
</dbReference>
<dbReference type="KEGG" id="mri:Mal4_53660"/>
<reference evidence="5 6" key="1">
    <citation type="submission" date="2019-02" db="EMBL/GenBank/DDBJ databases">
        <title>Deep-cultivation of Planctomycetes and their phenomic and genomic characterization uncovers novel biology.</title>
        <authorList>
            <person name="Wiegand S."/>
            <person name="Jogler M."/>
            <person name="Boedeker C."/>
            <person name="Pinto D."/>
            <person name="Vollmers J."/>
            <person name="Rivas-Marin E."/>
            <person name="Kohn T."/>
            <person name="Peeters S.H."/>
            <person name="Heuer A."/>
            <person name="Rast P."/>
            <person name="Oberbeckmann S."/>
            <person name="Bunk B."/>
            <person name="Jeske O."/>
            <person name="Meyerdierks A."/>
            <person name="Storesund J.E."/>
            <person name="Kallscheuer N."/>
            <person name="Luecker S."/>
            <person name="Lage O.M."/>
            <person name="Pohl T."/>
            <person name="Merkel B.J."/>
            <person name="Hornburger P."/>
            <person name="Mueller R.-W."/>
            <person name="Bruemmer F."/>
            <person name="Labrenz M."/>
            <person name="Spormann A.M."/>
            <person name="Op den Camp H."/>
            <person name="Overmann J."/>
            <person name="Amann R."/>
            <person name="Jetten M.S.M."/>
            <person name="Mascher T."/>
            <person name="Medema M.H."/>
            <person name="Devos D.P."/>
            <person name="Kaster A.-K."/>
            <person name="Ovreas L."/>
            <person name="Rohde M."/>
            <person name="Galperin M.Y."/>
            <person name="Jogler C."/>
        </authorList>
    </citation>
    <scope>NUCLEOTIDE SEQUENCE [LARGE SCALE GENOMIC DNA]</scope>
    <source>
        <strain evidence="5 6">Mal4</strain>
    </source>
</reference>
<dbReference type="NCBIfam" id="NF002554">
    <property type="entry name" value="PRK02114.1"/>
    <property type="match status" value="1"/>
</dbReference>
<dbReference type="EC" id="2.3.1.101" evidence="5"/>
<dbReference type="RefSeq" id="WP_145372231.1">
    <property type="nucleotide sequence ID" value="NZ_CP036275.1"/>
</dbReference>
<gene>
    <name evidence="5" type="primary">fhcD_2</name>
    <name evidence="5" type="ORF">Mal4_53660</name>
</gene>
<dbReference type="Gene3D" id="3.30.70.520">
    <property type="match status" value="2"/>
</dbReference>
<feature type="domain" description="Formylmethanofuran: tetrahydromethanopterin formyltransferase Ftr C-terminal" evidence="4">
    <location>
        <begin position="155"/>
        <end position="303"/>
    </location>
</feature>
<dbReference type="PIRSF" id="PIRSF006414">
    <property type="entry name" value="Ftr_formyl_trnsf"/>
    <property type="match status" value="1"/>
</dbReference>
<evidence type="ECO:0000259" key="3">
    <source>
        <dbReference type="Pfam" id="PF01913"/>
    </source>
</evidence>
<protein>
    <submittedName>
        <fullName evidence="5">Formyltransferase/hydrolase complex subunit D</fullName>
        <ecNumber evidence="5">2.3.1.101</ecNumber>
    </submittedName>
</protein>
<sequence length="317" mass="34522">MSEHEPALIDDTYAEAFRSIYAEILITARDRRWLDHAVVAATGHASSTIMCDCEAGVDRYLSGTGDEATPDGRPGAIVQLHVPRFRKDREPHLEKTLLARISQNVLTCATARCFNRIDSEQRFRIGKKTSYFGDGYQFRDERFGRPVWVIPIMMGEFVLDRTFGFRDGIMGGNLWFMASNEDTALDAAERAAEAIAAFPGVIMPFPGGIASSGSKAGSRYRFLFASTNHPFCPTLKDSLGEESQVPDGVGSISEIIINGHDLETVRQATYAGIAAARSVPGLKRISAGNYGGRLGKNFIHLREASGHEATASATPSA</sequence>
<accession>A0A517ZEV8</accession>
<feature type="domain" description="Formylmethanofuran: tetrahydromethanopterin formyltransferase Ftr N-terminal" evidence="3">
    <location>
        <begin position="8"/>
        <end position="152"/>
    </location>
</feature>
<comment type="similarity">
    <text evidence="1">Belongs to the FTR family.</text>
</comment>
<dbReference type="OrthoDB" id="8841169at2"/>
<evidence type="ECO:0000259" key="4">
    <source>
        <dbReference type="Pfam" id="PF02741"/>
    </source>
</evidence>
<name>A0A517ZEV8_9PLAN</name>
<dbReference type="GO" id="GO:0006730">
    <property type="term" value="P:one-carbon metabolic process"/>
    <property type="evidence" value="ECO:0007669"/>
    <property type="project" value="InterPro"/>
</dbReference>
<organism evidence="5 6">
    <name type="scientific">Maioricimonas rarisocia</name>
    <dbReference type="NCBI Taxonomy" id="2528026"/>
    <lineage>
        <taxon>Bacteria</taxon>
        <taxon>Pseudomonadati</taxon>
        <taxon>Planctomycetota</taxon>
        <taxon>Planctomycetia</taxon>
        <taxon>Planctomycetales</taxon>
        <taxon>Planctomycetaceae</taxon>
        <taxon>Maioricimonas</taxon>
    </lineage>
</organism>
<keyword evidence="2 5" id="KW-0808">Transferase</keyword>
<dbReference type="SUPFAM" id="SSF55112">
    <property type="entry name" value="Formylmethanofuran:tetrahydromethanopterin formyltransferase"/>
    <property type="match status" value="2"/>
</dbReference>
<keyword evidence="6" id="KW-1185">Reference proteome</keyword>
<keyword evidence="5" id="KW-0012">Acyltransferase</keyword>
<evidence type="ECO:0000313" key="6">
    <source>
        <dbReference type="Proteomes" id="UP000320496"/>
    </source>
</evidence>
<dbReference type="Proteomes" id="UP000320496">
    <property type="component" value="Chromosome"/>
</dbReference>
<dbReference type="InterPro" id="IPR002770">
    <property type="entry name" value="ForMFR_H4MPT_ForTrfase_C"/>
</dbReference>
<dbReference type="InterPro" id="IPR014053">
    <property type="entry name" value="ForMFR_H4MPT_ForTrfase"/>
</dbReference>
<dbReference type="NCBIfam" id="TIGR03119">
    <property type="entry name" value="one_C_fhcD"/>
    <property type="match status" value="1"/>
</dbReference>
<evidence type="ECO:0000256" key="1">
    <source>
        <dbReference type="ARBA" id="ARBA00006770"/>
    </source>
</evidence>
<dbReference type="Pfam" id="PF01913">
    <property type="entry name" value="FTR"/>
    <property type="match status" value="1"/>
</dbReference>
<evidence type="ECO:0000313" key="5">
    <source>
        <dbReference type="EMBL" id="QDU41001.1"/>
    </source>
</evidence>
<proteinExistence type="inferred from homology"/>
<dbReference type="AlphaFoldDB" id="A0A517ZEV8"/>
<dbReference type="InterPro" id="IPR023447">
    <property type="entry name" value="ForMFR_H4MPT_ForTrfase_fd-like"/>
</dbReference>
<dbReference type="InterPro" id="IPR022667">
    <property type="entry name" value="ForMFR_H4MPT_ForTrfase_N"/>
</dbReference>
<dbReference type="GO" id="GO:0016787">
    <property type="term" value="F:hydrolase activity"/>
    <property type="evidence" value="ECO:0007669"/>
    <property type="project" value="UniProtKB-KW"/>
</dbReference>
<dbReference type="GO" id="GO:0030270">
    <property type="term" value="F:formylmethanofuran-tetrahydromethanopterin N-formyltransferase activity"/>
    <property type="evidence" value="ECO:0007669"/>
    <property type="project" value="UniProtKB-EC"/>
</dbReference>
<dbReference type="Pfam" id="PF02741">
    <property type="entry name" value="FTR_C"/>
    <property type="match status" value="1"/>
</dbReference>